<proteinExistence type="predicted"/>
<feature type="domain" description="Protein kinase" evidence="6">
    <location>
        <begin position="19"/>
        <end position="304"/>
    </location>
</feature>
<name>A0A2W5TTY3_9BACT</name>
<dbReference type="Proteomes" id="UP000249061">
    <property type="component" value="Unassembled WGS sequence"/>
</dbReference>
<evidence type="ECO:0000256" key="1">
    <source>
        <dbReference type="ARBA" id="ARBA00022679"/>
    </source>
</evidence>
<comment type="caution">
    <text evidence="7">The sequence shown here is derived from an EMBL/GenBank/DDBJ whole genome shotgun (WGS) entry which is preliminary data.</text>
</comment>
<dbReference type="SUPFAM" id="SSF56112">
    <property type="entry name" value="Protein kinase-like (PK-like)"/>
    <property type="match status" value="1"/>
</dbReference>
<evidence type="ECO:0000259" key="6">
    <source>
        <dbReference type="PROSITE" id="PS50011"/>
    </source>
</evidence>
<dbReference type="Gene3D" id="3.30.200.20">
    <property type="entry name" value="Phosphorylase Kinase, domain 1"/>
    <property type="match status" value="1"/>
</dbReference>
<dbReference type="Pfam" id="PF00069">
    <property type="entry name" value="Pkinase"/>
    <property type="match status" value="1"/>
</dbReference>
<organism evidence="7 8">
    <name type="scientific">Archangium gephyra</name>
    <dbReference type="NCBI Taxonomy" id="48"/>
    <lineage>
        <taxon>Bacteria</taxon>
        <taxon>Pseudomonadati</taxon>
        <taxon>Myxococcota</taxon>
        <taxon>Myxococcia</taxon>
        <taxon>Myxococcales</taxon>
        <taxon>Cystobacterineae</taxon>
        <taxon>Archangiaceae</taxon>
        <taxon>Archangium</taxon>
    </lineage>
</organism>
<sequence>MQERVATEVGAGEVRLGSYRIVRRIASGGMGTVYLAQRESWTRDFSKPVALKVMHPHLAREASFVRMFLDEARVAIQIEHPHVCNVIEVGVANGSHFIVMEYLNGKTLGQIVKEVQALGLSEEARGAFFESYQQYVARIIADAADGLHAAHEARSADGQPLEIVHRDVSPHNIMVTFSGAVKVVDFGIAHAKERLEQTESGLVKGKLKYASPEQLSGRGVDKRTDVWSLGVCLWEAVTLKHPFAQTDQAEVVASITNHKLPDLNETAPWMHPELESIVRRALSADRNARYSTARDMSAALRAFLLARRAMVEAAELGDWLQVLSPAQAAGAPSAPSDVGISEISDVSTNALVQDQVSTHNERPAEPARDPTPAPVRRKRHPVAWAVASAAALALLITTLVVTRSDAHTNEPAPVAALTPTPAPSGPEPVTPPAMVPAVEEPSLIDVDALQLEPALDAVMGTTAAPKEKKPVARRATIPSAVLNVVATGGTVEVWVDGKRKGNSPLKIDVTSGQHDVRLVDLSSGESSDQTVTFISGVERSMRVELGN</sequence>
<dbReference type="EMBL" id="QFQP01000002">
    <property type="protein sequence ID" value="PZR17477.1"/>
    <property type="molecule type" value="Genomic_DNA"/>
</dbReference>
<dbReference type="PANTHER" id="PTHR43289">
    <property type="entry name" value="MITOGEN-ACTIVATED PROTEIN KINASE KINASE KINASE 20-RELATED"/>
    <property type="match status" value="1"/>
</dbReference>
<evidence type="ECO:0000313" key="7">
    <source>
        <dbReference type="EMBL" id="PZR17477.1"/>
    </source>
</evidence>
<dbReference type="GO" id="GO:0004674">
    <property type="term" value="F:protein serine/threonine kinase activity"/>
    <property type="evidence" value="ECO:0007669"/>
    <property type="project" value="TreeGrafter"/>
</dbReference>
<dbReference type="PROSITE" id="PS50011">
    <property type="entry name" value="PROTEIN_KINASE_DOM"/>
    <property type="match status" value="1"/>
</dbReference>
<keyword evidence="3" id="KW-0418">Kinase</keyword>
<feature type="compositionally biased region" description="Basic and acidic residues" evidence="5">
    <location>
        <begin position="359"/>
        <end position="368"/>
    </location>
</feature>
<dbReference type="GO" id="GO:0005524">
    <property type="term" value="F:ATP binding"/>
    <property type="evidence" value="ECO:0007669"/>
    <property type="project" value="UniProtKB-KW"/>
</dbReference>
<keyword evidence="4" id="KW-0067">ATP-binding</keyword>
<accession>A0A2W5TTY3</accession>
<dbReference type="InterPro" id="IPR008266">
    <property type="entry name" value="Tyr_kinase_AS"/>
</dbReference>
<reference evidence="7 8" key="1">
    <citation type="submission" date="2017-08" db="EMBL/GenBank/DDBJ databases">
        <title>Infants hospitalized years apart are colonized by the same room-sourced microbial strains.</title>
        <authorList>
            <person name="Brooks B."/>
            <person name="Olm M.R."/>
            <person name="Firek B.A."/>
            <person name="Baker R."/>
            <person name="Thomas B.C."/>
            <person name="Morowitz M.J."/>
            <person name="Banfield J.F."/>
        </authorList>
    </citation>
    <scope>NUCLEOTIDE SEQUENCE [LARGE SCALE GENOMIC DNA]</scope>
    <source>
        <strain evidence="7">S2_003_000_R2_14</strain>
    </source>
</reference>
<dbReference type="Gene3D" id="1.10.510.10">
    <property type="entry name" value="Transferase(Phosphotransferase) domain 1"/>
    <property type="match status" value="1"/>
</dbReference>
<dbReference type="PANTHER" id="PTHR43289:SF6">
    <property type="entry name" value="SERINE_THREONINE-PROTEIN KINASE NEKL-3"/>
    <property type="match status" value="1"/>
</dbReference>
<dbReference type="PROSITE" id="PS00109">
    <property type="entry name" value="PROTEIN_KINASE_TYR"/>
    <property type="match status" value="1"/>
</dbReference>
<evidence type="ECO:0000256" key="4">
    <source>
        <dbReference type="ARBA" id="ARBA00022840"/>
    </source>
</evidence>
<dbReference type="InterPro" id="IPR000719">
    <property type="entry name" value="Prot_kinase_dom"/>
</dbReference>
<dbReference type="AlphaFoldDB" id="A0A2W5TTY3"/>
<keyword evidence="1" id="KW-0808">Transferase</keyword>
<feature type="region of interest" description="Disordered" evidence="5">
    <location>
        <begin position="355"/>
        <end position="376"/>
    </location>
</feature>
<evidence type="ECO:0000313" key="8">
    <source>
        <dbReference type="Proteomes" id="UP000249061"/>
    </source>
</evidence>
<gene>
    <name evidence="7" type="ORF">DI536_03935</name>
</gene>
<dbReference type="InterPro" id="IPR011009">
    <property type="entry name" value="Kinase-like_dom_sf"/>
</dbReference>
<evidence type="ECO:0000256" key="5">
    <source>
        <dbReference type="SAM" id="MobiDB-lite"/>
    </source>
</evidence>
<protein>
    <recommendedName>
        <fullName evidence="6">Protein kinase domain-containing protein</fullName>
    </recommendedName>
</protein>
<dbReference type="CDD" id="cd14014">
    <property type="entry name" value="STKc_PknB_like"/>
    <property type="match status" value="1"/>
</dbReference>
<evidence type="ECO:0000256" key="2">
    <source>
        <dbReference type="ARBA" id="ARBA00022741"/>
    </source>
</evidence>
<keyword evidence="2" id="KW-0547">Nucleotide-binding</keyword>
<evidence type="ECO:0000256" key="3">
    <source>
        <dbReference type="ARBA" id="ARBA00022777"/>
    </source>
</evidence>